<accession>A0A6J2WNG5</accession>
<dbReference type="GO" id="GO:0006955">
    <property type="term" value="P:immune response"/>
    <property type="evidence" value="ECO:0007669"/>
    <property type="project" value="TreeGrafter"/>
</dbReference>
<evidence type="ECO:0000256" key="5">
    <source>
        <dbReference type="ARBA" id="ARBA00023040"/>
    </source>
</evidence>
<evidence type="ECO:0000256" key="6">
    <source>
        <dbReference type="ARBA" id="ARBA00023136"/>
    </source>
</evidence>
<dbReference type="InterPro" id="IPR050119">
    <property type="entry name" value="CCR1-9-like"/>
</dbReference>
<dbReference type="InParanoid" id="A0A6J2WNG5"/>
<dbReference type="CTD" id="623"/>
<evidence type="ECO:0000259" key="13">
    <source>
        <dbReference type="PROSITE" id="PS50262"/>
    </source>
</evidence>
<name>A0A6J2WNG5_CHACN</name>
<sequence>MDLQSTATEQNQNITPLPLYPDAFNTTEWHLVYSIIPPYIFIICLTGISGNTFVLLVFLFQRSPWNVPEIYLGSLVLADLLFLLCLPFWAINILNYFHWTYGEVMCKVVNMSIIVNMYSSVYMIAMVNVDRYLALVQTMRARWFRKKRYAKVICLVLWLFGFVMSAPVAVHRTIRYIPGLQITACILDYPSNTWRLVHHFNLILLGFLLPFLVIVFCSCSIIRVLRKRSQNISIQERNDRKATVLVCAVTVLFLVCWGPFQVVTFLDILCDYKILDEEVWYHALDIGSQSSTYLACLNSCLNPLLYVCSGQYFRRKVSEMYKRRKISSGSVVTALQRSIVSTYLTRRDQTKPVVI</sequence>
<keyword evidence="8 11" id="KW-0675">Receptor</keyword>
<evidence type="ECO:0000256" key="8">
    <source>
        <dbReference type="ARBA" id="ARBA00023170"/>
    </source>
</evidence>
<dbReference type="PROSITE" id="PS50262">
    <property type="entry name" value="G_PROTEIN_RECEP_F1_2"/>
    <property type="match status" value="1"/>
</dbReference>
<dbReference type="PRINTS" id="PR00425">
    <property type="entry name" value="BRADYKININR"/>
</dbReference>
<dbReference type="OrthoDB" id="6076970at2759"/>
<dbReference type="Pfam" id="PF00001">
    <property type="entry name" value="7tm_1"/>
    <property type="match status" value="1"/>
</dbReference>
<dbReference type="PANTHER" id="PTHR10489:SF957">
    <property type="entry name" value="B2 BRADYKININ RECEPTOR"/>
    <property type="match status" value="1"/>
</dbReference>
<keyword evidence="3 11" id="KW-0812">Transmembrane</keyword>
<dbReference type="SUPFAM" id="SSF81321">
    <property type="entry name" value="Family A G protein-coupled receptor-like"/>
    <property type="match status" value="1"/>
</dbReference>
<evidence type="ECO:0000256" key="2">
    <source>
        <dbReference type="ARBA" id="ARBA00022475"/>
    </source>
</evidence>
<dbReference type="FunCoup" id="A0A6J2WNG5">
    <property type="interactions" value="6"/>
</dbReference>
<dbReference type="GO" id="GO:0009897">
    <property type="term" value="C:external side of plasma membrane"/>
    <property type="evidence" value="ECO:0007669"/>
    <property type="project" value="TreeGrafter"/>
</dbReference>
<dbReference type="PANTHER" id="PTHR10489">
    <property type="entry name" value="CELL ADHESION MOLECULE"/>
    <property type="match status" value="1"/>
</dbReference>
<dbReference type="GO" id="GO:0007204">
    <property type="term" value="P:positive regulation of cytosolic calcium ion concentration"/>
    <property type="evidence" value="ECO:0007669"/>
    <property type="project" value="TreeGrafter"/>
</dbReference>
<dbReference type="InterPro" id="IPR017452">
    <property type="entry name" value="GPCR_Rhodpsn_7TM"/>
</dbReference>
<feature type="transmembrane region" description="Helical" evidence="12">
    <location>
        <begin position="111"/>
        <end position="129"/>
    </location>
</feature>
<dbReference type="PRINTS" id="PR00237">
    <property type="entry name" value="GPCRRHODOPSN"/>
</dbReference>
<evidence type="ECO:0000256" key="9">
    <source>
        <dbReference type="ARBA" id="ARBA00023180"/>
    </source>
</evidence>
<dbReference type="Gene3D" id="1.20.1070.10">
    <property type="entry name" value="Rhodopsin 7-helix transmembrane proteins"/>
    <property type="match status" value="1"/>
</dbReference>
<evidence type="ECO:0000256" key="4">
    <source>
        <dbReference type="ARBA" id="ARBA00022989"/>
    </source>
</evidence>
<dbReference type="InterPro" id="IPR000276">
    <property type="entry name" value="GPCR_Rhodpsn"/>
</dbReference>
<dbReference type="GO" id="GO:0019957">
    <property type="term" value="F:C-C chemokine binding"/>
    <property type="evidence" value="ECO:0007669"/>
    <property type="project" value="TreeGrafter"/>
</dbReference>
<evidence type="ECO:0000256" key="11">
    <source>
        <dbReference type="RuleBase" id="RU000688"/>
    </source>
</evidence>
<keyword evidence="10 11" id="KW-0807">Transducer</keyword>
<dbReference type="AlphaFoldDB" id="A0A6J2WNG5"/>
<keyword evidence="9" id="KW-0325">Glycoprotein</keyword>
<evidence type="ECO:0000256" key="7">
    <source>
        <dbReference type="ARBA" id="ARBA00023157"/>
    </source>
</evidence>
<keyword evidence="6 12" id="KW-0472">Membrane</keyword>
<feature type="transmembrane region" description="Helical" evidence="12">
    <location>
        <begin position="72"/>
        <end position="91"/>
    </location>
</feature>
<comment type="subcellular location">
    <subcellularLocation>
        <location evidence="1">Cell membrane</location>
        <topology evidence="1">Multi-pass membrane protein</topology>
    </subcellularLocation>
</comment>
<feature type="transmembrane region" description="Helical" evidence="12">
    <location>
        <begin position="200"/>
        <end position="222"/>
    </location>
</feature>
<evidence type="ECO:0000256" key="10">
    <source>
        <dbReference type="ARBA" id="ARBA00023224"/>
    </source>
</evidence>
<evidence type="ECO:0000313" key="14">
    <source>
        <dbReference type="Proteomes" id="UP000504632"/>
    </source>
</evidence>
<keyword evidence="14" id="KW-1185">Reference proteome</keyword>
<comment type="similarity">
    <text evidence="11">Belongs to the G-protein coupled receptor 1 family.</text>
</comment>
<feature type="transmembrane region" description="Helical" evidence="12">
    <location>
        <begin position="149"/>
        <end position="170"/>
    </location>
</feature>
<dbReference type="GO" id="GO:0016493">
    <property type="term" value="F:C-C chemokine receptor activity"/>
    <property type="evidence" value="ECO:0007669"/>
    <property type="project" value="TreeGrafter"/>
</dbReference>
<dbReference type="RefSeq" id="XP_030646094.1">
    <property type="nucleotide sequence ID" value="XM_030790234.1"/>
</dbReference>
<evidence type="ECO:0000256" key="3">
    <source>
        <dbReference type="ARBA" id="ARBA00022692"/>
    </source>
</evidence>
<evidence type="ECO:0000313" key="15">
    <source>
        <dbReference type="RefSeq" id="XP_030646094.1"/>
    </source>
</evidence>
<dbReference type="Proteomes" id="UP000504632">
    <property type="component" value="Chromosome 1"/>
</dbReference>
<reference evidence="15" key="1">
    <citation type="submission" date="2025-08" db="UniProtKB">
        <authorList>
            <consortium name="RefSeq"/>
        </authorList>
    </citation>
    <scope>IDENTIFICATION</scope>
</reference>
<keyword evidence="2" id="KW-1003">Cell membrane</keyword>
<feature type="domain" description="G-protein coupled receptors family 1 profile" evidence="13">
    <location>
        <begin position="50"/>
        <end position="306"/>
    </location>
</feature>
<protein>
    <submittedName>
        <fullName evidence="15">B1 bradykinin receptor</fullName>
    </submittedName>
</protein>
<keyword evidence="5 11" id="KW-0297">G-protein coupled receptor</keyword>
<dbReference type="PROSITE" id="PS00237">
    <property type="entry name" value="G_PROTEIN_RECEP_F1_1"/>
    <property type="match status" value="1"/>
</dbReference>
<feature type="transmembrane region" description="Helical" evidence="12">
    <location>
        <begin position="242"/>
        <end position="260"/>
    </location>
</feature>
<feature type="transmembrane region" description="Helical" evidence="12">
    <location>
        <begin position="39"/>
        <end position="60"/>
    </location>
</feature>
<dbReference type="GO" id="GO:0004947">
    <property type="term" value="F:bradykinin receptor activity"/>
    <property type="evidence" value="ECO:0007669"/>
    <property type="project" value="InterPro"/>
</dbReference>
<dbReference type="GeneID" id="115826410"/>
<dbReference type="InterPro" id="IPR000496">
    <property type="entry name" value="Brdyknn_rcpt"/>
</dbReference>
<dbReference type="GO" id="GO:0060326">
    <property type="term" value="P:cell chemotaxis"/>
    <property type="evidence" value="ECO:0007669"/>
    <property type="project" value="TreeGrafter"/>
</dbReference>
<organism evidence="14 15">
    <name type="scientific">Chanos chanos</name>
    <name type="common">Milkfish</name>
    <name type="synonym">Mugil chanos</name>
    <dbReference type="NCBI Taxonomy" id="29144"/>
    <lineage>
        <taxon>Eukaryota</taxon>
        <taxon>Metazoa</taxon>
        <taxon>Chordata</taxon>
        <taxon>Craniata</taxon>
        <taxon>Vertebrata</taxon>
        <taxon>Euteleostomi</taxon>
        <taxon>Actinopterygii</taxon>
        <taxon>Neopterygii</taxon>
        <taxon>Teleostei</taxon>
        <taxon>Ostariophysi</taxon>
        <taxon>Gonorynchiformes</taxon>
        <taxon>Chanidae</taxon>
        <taxon>Chanos</taxon>
    </lineage>
</organism>
<evidence type="ECO:0000256" key="1">
    <source>
        <dbReference type="ARBA" id="ARBA00004651"/>
    </source>
</evidence>
<proteinExistence type="inferred from homology"/>
<evidence type="ECO:0000256" key="12">
    <source>
        <dbReference type="SAM" id="Phobius"/>
    </source>
</evidence>
<gene>
    <name evidence="15" type="primary">bdkrb1</name>
</gene>
<keyword evidence="4 12" id="KW-1133">Transmembrane helix</keyword>
<dbReference type="GO" id="GO:0019722">
    <property type="term" value="P:calcium-mediated signaling"/>
    <property type="evidence" value="ECO:0007669"/>
    <property type="project" value="TreeGrafter"/>
</dbReference>
<keyword evidence="7" id="KW-1015">Disulfide bond</keyword>